<gene>
    <name evidence="7" type="ORF">Eint_021230</name>
</gene>
<dbReference type="GeneID" id="9698694"/>
<dbReference type="KEGG" id="ein:Eint_021230"/>
<sequence>MVSVLTSVDDVNKVVGDTSCRLVVIRFGDKEDPLCTHTDALLEKICPLLSNYVDIYVCERNSVKELEEVMRLDSPLNIMCFFNRRHIKIDCSSGDNDKINFLVENEEMLVEIFTLAYKAGVRGKGIIKSPFKVQELQGEL</sequence>
<dbReference type="GO" id="GO:0000398">
    <property type="term" value="P:mRNA splicing, via spliceosome"/>
    <property type="evidence" value="ECO:0007669"/>
    <property type="project" value="UniProtKB-UniRule"/>
</dbReference>
<dbReference type="SMART" id="SM01410">
    <property type="entry name" value="DIM1"/>
    <property type="match status" value="1"/>
</dbReference>
<dbReference type="PANTHER" id="PTHR12052:SF5">
    <property type="entry name" value="THIOREDOXIN-LIKE PROTEIN 4A"/>
    <property type="match status" value="1"/>
</dbReference>
<keyword evidence="8" id="KW-1185">Reference proteome</keyword>
<keyword evidence="5 6" id="KW-0539">Nucleus</keyword>
<evidence type="ECO:0000256" key="4">
    <source>
        <dbReference type="ARBA" id="ARBA00023187"/>
    </source>
</evidence>
<dbReference type="OrthoDB" id="2188851at2759"/>
<dbReference type="InterPro" id="IPR036249">
    <property type="entry name" value="Thioredoxin-like_sf"/>
</dbReference>
<comment type="similarity">
    <text evidence="2 6">Belongs to the DIM1 family.</text>
</comment>
<dbReference type="EMBL" id="CP001943">
    <property type="protein sequence ID" value="ADM11120.1"/>
    <property type="molecule type" value="Genomic_DNA"/>
</dbReference>
<evidence type="ECO:0000256" key="5">
    <source>
        <dbReference type="ARBA" id="ARBA00023242"/>
    </source>
</evidence>
<dbReference type="Proteomes" id="UP000002313">
    <property type="component" value="Chromosome II"/>
</dbReference>
<evidence type="ECO:0000313" key="7">
    <source>
        <dbReference type="EMBL" id="ADM11120.1"/>
    </source>
</evidence>
<dbReference type="HOGENOM" id="CLU_1825858_0_0_1"/>
<dbReference type="GO" id="GO:0005681">
    <property type="term" value="C:spliceosomal complex"/>
    <property type="evidence" value="ECO:0007669"/>
    <property type="project" value="TreeGrafter"/>
</dbReference>
<dbReference type="InterPro" id="IPR004123">
    <property type="entry name" value="Dim1"/>
</dbReference>
<dbReference type="Gene3D" id="3.40.30.10">
    <property type="entry name" value="Glutaredoxin"/>
    <property type="match status" value="1"/>
</dbReference>
<keyword evidence="4 6" id="KW-0508">mRNA splicing</keyword>
<proteinExistence type="inferred from homology"/>
<dbReference type="AlphaFoldDB" id="E0S5Y5"/>
<dbReference type="PIRSF" id="PIRSF017199">
    <property type="entry name" value="mRNA_splic_U5"/>
    <property type="match status" value="1"/>
</dbReference>
<reference evidence="7 8" key="2">
    <citation type="journal article" date="2012" name="Proc. Natl. Acad. Sci. U.S.A.">
        <title>Gain and loss of multiple functionally related, horizontally transferred genes in the reduced genomes of two microsporidian parasites.</title>
        <authorList>
            <person name="Pombert J.-F."/>
            <person name="Selman M."/>
            <person name="Burki F."/>
            <person name="Bardell F.T."/>
            <person name="Farinelli L."/>
            <person name="Solter L.F."/>
            <person name="Whitman D.W."/>
            <person name="Weiss L.M."/>
            <person name="Corradi N."/>
            <person name="Keeling P.J."/>
        </authorList>
    </citation>
    <scope>NUCLEOTIDE SEQUENCE [LARGE SCALE GENOMIC DNA]</scope>
    <source>
        <strain evidence="7 8">ATCC 50506</strain>
    </source>
</reference>
<organism evidence="7 8">
    <name type="scientific">Encephalitozoon intestinalis (strain ATCC 50506)</name>
    <name type="common">Microsporidian parasite</name>
    <name type="synonym">Septata intestinalis</name>
    <dbReference type="NCBI Taxonomy" id="876142"/>
    <lineage>
        <taxon>Eukaryota</taxon>
        <taxon>Fungi</taxon>
        <taxon>Fungi incertae sedis</taxon>
        <taxon>Microsporidia</taxon>
        <taxon>Unikaryonidae</taxon>
        <taxon>Encephalitozoon</taxon>
    </lineage>
</organism>
<comment type="function">
    <text evidence="6">Essential role in pre-mRNA splicing. Also essential for entry into mitosis (G2/M progression) as well as for chromosome segregation during mitosis.</text>
</comment>
<dbReference type="Pfam" id="PF02966">
    <property type="entry name" value="DIM1"/>
    <property type="match status" value="1"/>
</dbReference>
<protein>
    <recommendedName>
        <fullName evidence="6">Spliceosomal protein DIB1</fullName>
    </recommendedName>
</protein>
<dbReference type="VEuPathDB" id="MicrosporidiaDB:Eint_021230"/>
<evidence type="ECO:0000256" key="6">
    <source>
        <dbReference type="PIRNR" id="PIRNR017199"/>
    </source>
</evidence>
<name>E0S5Y5_ENCIT</name>
<evidence type="ECO:0000256" key="1">
    <source>
        <dbReference type="ARBA" id="ARBA00004123"/>
    </source>
</evidence>
<comment type="subcellular location">
    <subcellularLocation>
        <location evidence="1 6">Nucleus</location>
    </subcellularLocation>
</comment>
<dbReference type="PANTHER" id="PTHR12052">
    <property type="entry name" value="THIOREDOXIN-LIKE PROTEN 4A, 4B"/>
    <property type="match status" value="1"/>
</dbReference>
<dbReference type="GO" id="GO:0046540">
    <property type="term" value="C:U4/U6 x U5 tri-snRNP complex"/>
    <property type="evidence" value="ECO:0007669"/>
    <property type="project" value="UniProtKB-UniRule"/>
</dbReference>
<reference evidence="7 8" key="1">
    <citation type="journal article" date="2010" name="Nat. Commun.">
        <title>The complete sequence of the smallest known nuclear genome from the microsporidian Encephalitozoon intestinalis.</title>
        <authorList>
            <person name="Corradi N."/>
            <person name="Pombert J.-F."/>
            <person name="Farinelli L."/>
            <person name="Didier E.S."/>
            <person name="Keeling P.J."/>
        </authorList>
    </citation>
    <scope>NUCLEOTIDE SEQUENCE [LARGE SCALE GENOMIC DNA]</scope>
    <source>
        <strain evidence="7 8">ATCC 50506</strain>
    </source>
</reference>
<evidence type="ECO:0000256" key="3">
    <source>
        <dbReference type="ARBA" id="ARBA00022664"/>
    </source>
</evidence>
<dbReference type="SUPFAM" id="SSF52833">
    <property type="entry name" value="Thioredoxin-like"/>
    <property type="match status" value="1"/>
</dbReference>
<keyword evidence="3 6" id="KW-0507">mRNA processing</keyword>
<accession>E0S5Y5</accession>
<evidence type="ECO:0000256" key="2">
    <source>
        <dbReference type="ARBA" id="ARBA00008241"/>
    </source>
</evidence>
<dbReference type="GO" id="GO:0005682">
    <property type="term" value="C:U5 snRNP"/>
    <property type="evidence" value="ECO:0007669"/>
    <property type="project" value="UniProtKB-UniRule"/>
</dbReference>
<dbReference type="RefSeq" id="XP_003072480.1">
    <property type="nucleotide sequence ID" value="XM_003072434.1"/>
</dbReference>
<evidence type="ECO:0000313" key="8">
    <source>
        <dbReference type="Proteomes" id="UP000002313"/>
    </source>
</evidence>